<dbReference type="PANTHER" id="PTHR37461">
    <property type="entry name" value="ANTI-SIGMA-K FACTOR RSKA"/>
    <property type="match status" value="1"/>
</dbReference>
<dbReference type="InterPro" id="IPR027383">
    <property type="entry name" value="Znf_put"/>
</dbReference>
<evidence type="ECO:0000313" key="15">
    <source>
        <dbReference type="Proteomes" id="UP000199515"/>
    </source>
</evidence>
<evidence type="ECO:0000313" key="14">
    <source>
        <dbReference type="EMBL" id="SDY00052.1"/>
    </source>
</evidence>
<sequence>MHTLAGAFAVNALSEHERARFQQHIEECESCAQEVRELRATAARLGAAVAEEQTSDRLKARVLAEVRATRQLPPAAPVEPEENVRAARRVPRWTVFLATAAAVVGIALAGVFGGIALNAQNRLETAQAKYAPVAELLSAPDAQTLHGRSAIGGGGTVVMSPSLDKMMFMATKLPSPGDRDYQVWLIQDGVPRSAGVLPKAEGGQLVLATGVTGTTQVAVTLEPAGGSPEPTTNPFLRVFTA</sequence>
<evidence type="ECO:0000256" key="3">
    <source>
        <dbReference type="ARBA" id="ARBA00022475"/>
    </source>
</evidence>
<evidence type="ECO:0000259" key="13">
    <source>
        <dbReference type="Pfam" id="PF13490"/>
    </source>
</evidence>
<dbReference type="Proteomes" id="UP000199515">
    <property type="component" value="Unassembled WGS sequence"/>
</dbReference>
<dbReference type="EMBL" id="FNON01000004">
    <property type="protein sequence ID" value="SDY00052.1"/>
    <property type="molecule type" value="Genomic_DNA"/>
</dbReference>
<dbReference type="STRING" id="589385.SAMN05421504_104181"/>
<evidence type="ECO:0000256" key="9">
    <source>
        <dbReference type="ARBA" id="ARBA00029829"/>
    </source>
</evidence>
<evidence type="ECO:0000256" key="10">
    <source>
        <dbReference type="ARBA" id="ARBA00030803"/>
    </source>
</evidence>
<dbReference type="InterPro" id="IPR041916">
    <property type="entry name" value="Anti_sigma_zinc_sf"/>
</dbReference>
<keyword evidence="7 11" id="KW-0472">Membrane</keyword>
<dbReference type="AlphaFoldDB" id="A0A1H3G9Q0"/>
<dbReference type="GO" id="GO:0005886">
    <property type="term" value="C:plasma membrane"/>
    <property type="evidence" value="ECO:0007669"/>
    <property type="project" value="UniProtKB-SubCell"/>
</dbReference>
<evidence type="ECO:0000256" key="5">
    <source>
        <dbReference type="ARBA" id="ARBA00022989"/>
    </source>
</evidence>
<comment type="subcellular location">
    <subcellularLocation>
        <location evidence="2">Cell membrane</location>
    </subcellularLocation>
    <subcellularLocation>
        <location evidence="1">Membrane</location>
        <topology evidence="1">Single-pass membrane protein</topology>
    </subcellularLocation>
</comment>
<feature type="transmembrane region" description="Helical" evidence="11">
    <location>
        <begin position="95"/>
        <end position="117"/>
    </location>
</feature>
<accession>A0A1H3G9Q0</accession>
<dbReference type="PANTHER" id="PTHR37461:SF1">
    <property type="entry name" value="ANTI-SIGMA-K FACTOR RSKA"/>
    <property type="match status" value="1"/>
</dbReference>
<protein>
    <recommendedName>
        <fullName evidence="10">Regulator of SigK</fullName>
    </recommendedName>
    <alternativeName>
        <fullName evidence="9">Sigma-K anti-sigma factor RskA</fullName>
    </alternativeName>
</protein>
<name>A0A1H3G9Q0_9PSEU</name>
<keyword evidence="3" id="KW-1003">Cell membrane</keyword>
<dbReference type="InterPro" id="IPR018764">
    <property type="entry name" value="RskA_C"/>
</dbReference>
<dbReference type="InterPro" id="IPR051474">
    <property type="entry name" value="Anti-sigma-K/W_factor"/>
</dbReference>
<reference evidence="14 15" key="1">
    <citation type="submission" date="2016-10" db="EMBL/GenBank/DDBJ databases">
        <authorList>
            <person name="de Groot N.N."/>
        </authorList>
    </citation>
    <scope>NUCLEOTIDE SEQUENCE [LARGE SCALE GENOMIC DNA]</scope>
    <source>
        <strain evidence="14 15">CPCC 202699</strain>
    </source>
</reference>
<keyword evidence="5 11" id="KW-1133">Transmembrane helix</keyword>
<dbReference type="GO" id="GO:0016989">
    <property type="term" value="F:sigma factor antagonist activity"/>
    <property type="evidence" value="ECO:0007669"/>
    <property type="project" value="TreeGrafter"/>
</dbReference>
<keyword evidence="15" id="KW-1185">Reference proteome</keyword>
<feature type="domain" description="Putative zinc-finger" evidence="13">
    <location>
        <begin position="5"/>
        <end position="32"/>
    </location>
</feature>
<evidence type="ECO:0000256" key="6">
    <source>
        <dbReference type="ARBA" id="ARBA00023015"/>
    </source>
</evidence>
<feature type="domain" description="Anti-sigma K factor RskA C-terminal" evidence="12">
    <location>
        <begin position="97"/>
        <end position="234"/>
    </location>
</feature>
<dbReference type="GO" id="GO:0006417">
    <property type="term" value="P:regulation of translation"/>
    <property type="evidence" value="ECO:0007669"/>
    <property type="project" value="TreeGrafter"/>
</dbReference>
<evidence type="ECO:0000256" key="2">
    <source>
        <dbReference type="ARBA" id="ARBA00004236"/>
    </source>
</evidence>
<dbReference type="Pfam" id="PF13490">
    <property type="entry name" value="zf-HC2"/>
    <property type="match status" value="1"/>
</dbReference>
<evidence type="ECO:0000256" key="7">
    <source>
        <dbReference type="ARBA" id="ARBA00023136"/>
    </source>
</evidence>
<evidence type="ECO:0000259" key="12">
    <source>
        <dbReference type="Pfam" id="PF10099"/>
    </source>
</evidence>
<dbReference type="Pfam" id="PF10099">
    <property type="entry name" value="RskA_C"/>
    <property type="match status" value="1"/>
</dbReference>
<organism evidence="14 15">
    <name type="scientific">Amycolatopsis xylanica</name>
    <dbReference type="NCBI Taxonomy" id="589385"/>
    <lineage>
        <taxon>Bacteria</taxon>
        <taxon>Bacillati</taxon>
        <taxon>Actinomycetota</taxon>
        <taxon>Actinomycetes</taxon>
        <taxon>Pseudonocardiales</taxon>
        <taxon>Pseudonocardiaceae</taxon>
        <taxon>Amycolatopsis</taxon>
    </lineage>
</organism>
<gene>
    <name evidence="14" type="ORF">SAMN05421504_104181</name>
</gene>
<keyword evidence="8" id="KW-0804">Transcription</keyword>
<keyword evidence="6" id="KW-0805">Transcription regulation</keyword>
<evidence type="ECO:0000256" key="11">
    <source>
        <dbReference type="SAM" id="Phobius"/>
    </source>
</evidence>
<evidence type="ECO:0000256" key="8">
    <source>
        <dbReference type="ARBA" id="ARBA00023163"/>
    </source>
</evidence>
<keyword evidence="4 11" id="KW-0812">Transmembrane</keyword>
<evidence type="ECO:0000256" key="1">
    <source>
        <dbReference type="ARBA" id="ARBA00004167"/>
    </source>
</evidence>
<proteinExistence type="predicted"/>
<dbReference type="Gene3D" id="1.10.10.1320">
    <property type="entry name" value="Anti-sigma factor, zinc-finger domain"/>
    <property type="match status" value="1"/>
</dbReference>
<evidence type="ECO:0000256" key="4">
    <source>
        <dbReference type="ARBA" id="ARBA00022692"/>
    </source>
</evidence>